<dbReference type="AlphaFoldDB" id="A0A240ED96"/>
<dbReference type="EMBL" id="OANT01000013">
    <property type="protein sequence ID" value="SNX46526.1"/>
    <property type="molecule type" value="Genomic_DNA"/>
</dbReference>
<reference evidence="8" key="1">
    <citation type="submission" date="2016-09" db="EMBL/GenBank/DDBJ databases">
        <authorList>
            <person name="Varghese N."/>
            <person name="Submissions S."/>
        </authorList>
    </citation>
    <scope>NUCLEOTIDE SEQUENCE [LARGE SCALE GENOMIC DNA]</scope>
    <source>
        <strain evidence="8">ANC 4466</strain>
    </source>
</reference>
<dbReference type="InterPro" id="IPR015422">
    <property type="entry name" value="PyrdxlP-dep_Trfase_small"/>
</dbReference>
<dbReference type="PIRSF" id="PIRSF000521">
    <property type="entry name" value="Transaminase_4ab_Lys_Orn"/>
    <property type="match status" value="1"/>
</dbReference>
<dbReference type="InterPro" id="IPR005814">
    <property type="entry name" value="Aminotrans_3"/>
</dbReference>
<dbReference type="RefSeq" id="WP_097080266.1">
    <property type="nucleotide sequence ID" value="NZ_OANT01000013.1"/>
</dbReference>
<evidence type="ECO:0000256" key="3">
    <source>
        <dbReference type="ARBA" id="ARBA00022576"/>
    </source>
</evidence>
<dbReference type="OrthoDB" id="9801052at2"/>
<keyword evidence="3 7" id="KW-0032">Aminotransferase</keyword>
<evidence type="ECO:0000256" key="6">
    <source>
        <dbReference type="RuleBase" id="RU003560"/>
    </source>
</evidence>
<dbReference type="PANTHER" id="PTHR11986">
    <property type="entry name" value="AMINOTRANSFERASE CLASS III"/>
    <property type="match status" value="1"/>
</dbReference>
<gene>
    <name evidence="7" type="ORF">SAMN05421731_11311</name>
</gene>
<accession>A0A240ED96</accession>
<dbReference type="InterPro" id="IPR050103">
    <property type="entry name" value="Class-III_PLP-dep_AT"/>
</dbReference>
<protein>
    <submittedName>
        <fullName evidence="7">4-aminobutyrate aminotransferase apoenzyme</fullName>
    </submittedName>
</protein>
<comment type="similarity">
    <text evidence="2 6">Belongs to the class-III pyridoxal-phosphate-dependent aminotransferase family.</text>
</comment>
<dbReference type="GO" id="GO:0042802">
    <property type="term" value="F:identical protein binding"/>
    <property type="evidence" value="ECO:0007669"/>
    <property type="project" value="TreeGrafter"/>
</dbReference>
<comment type="cofactor">
    <cofactor evidence="1">
        <name>pyridoxal 5'-phosphate</name>
        <dbReference type="ChEBI" id="CHEBI:597326"/>
    </cofactor>
</comment>
<dbReference type="Pfam" id="PF00202">
    <property type="entry name" value="Aminotran_3"/>
    <property type="match status" value="1"/>
</dbReference>
<dbReference type="GO" id="GO:0030170">
    <property type="term" value="F:pyridoxal phosphate binding"/>
    <property type="evidence" value="ECO:0007669"/>
    <property type="project" value="InterPro"/>
</dbReference>
<evidence type="ECO:0000313" key="7">
    <source>
        <dbReference type="EMBL" id="SNX46526.1"/>
    </source>
</evidence>
<evidence type="ECO:0000256" key="2">
    <source>
        <dbReference type="ARBA" id="ARBA00008954"/>
    </source>
</evidence>
<organism evidence="7 8">
    <name type="scientific">Acinetobacter puyangensis</name>
    <dbReference type="NCBI Taxonomy" id="1096779"/>
    <lineage>
        <taxon>Bacteria</taxon>
        <taxon>Pseudomonadati</taxon>
        <taxon>Pseudomonadota</taxon>
        <taxon>Gammaproteobacteria</taxon>
        <taxon>Moraxellales</taxon>
        <taxon>Moraxellaceae</taxon>
        <taxon>Acinetobacter</taxon>
    </lineage>
</organism>
<dbReference type="GO" id="GO:0034386">
    <property type="term" value="F:4-aminobutyrate:2-oxoglutarate transaminase activity"/>
    <property type="evidence" value="ECO:0007669"/>
    <property type="project" value="InterPro"/>
</dbReference>
<evidence type="ECO:0000256" key="1">
    <source>
        <dbReference type="ARBA" id="ARBA00001933"/>
    </source>
</evidence>
<proteinExistence type="inferred from homology"/>
<dbReference type="NCBIfam" id="TIGR00700">
    <property type="entry name" value="GABAtrnsam"/>
    <property type="match status" value="1"/>
</dbReference>
<dbReference type="InterPro" id="IPR004632">
    <property type="entry name" value="4NH2But_aminotransferase_bac"/>
</dbReference>
<dbReference type="CDD" id="cd00610">
    <property type="entry name" value="OAT_like"/>
    <property type="match status" value="1"/>
</dbReference>
<evidence type="ECO:0000256" key="4">
    <source>
        <dbReference type="ARBA" id="ARBA00022679"/>
    </source>
</evidence>
<dbReference type="GO" id="GO:0009448">
    <property type="term" value="P:gamma-aminobutyric acid metabolic process"/>
    <property type="evidence" value="ECO:0007669"/>
    <property type="project" value="InterPro"/>
</dbReference>
<dbReference type="InterPro" id="IPR015421">
    <property type="entry name" value="PyrdxlP-dep_Trfase_major"/>
</dbReference>
<keyword evidence="5 6" id="KW-0663">Pyridoxal phosphate</keyword>
<keyword evidence="8" id="KW-1185">Reference proteome</keyword>
<keyword evidence="4 7" id="KW-0808">Transferase</keyword>
<dbReference type="PROSITE" id="PS00600">
    <property type="entry name" value="AA_TRANSFER_CLASS_3"/>
    <property type="match status" value="1"/>
</dbReference>
<dbReference type="FunFam" id="3.40.640.10:FF:000013">
    <property type="entry name" value="4-aminobutyrate aminotransferase"/>
    <property type="match status" value="1"/>
</dbReference>
<dbReference type="PANTHER" id="PTHR11986:SF58">
    <property type="entry name" value="LEUCINE_METHIONINE RACEMASE"/>
    <property type="match status" value="1"/>
</dbReference>
<dbReference type="Proteomes" id="UP000219042">
    <property type="component" value="Unassembled WGS sequence"/>
</dbReference>
<dbReference type="InterPro" id="IPR049704">
    <property type="entry name" value="Aminotrans_3_PPA_site"/>
</dbReference>
<evidence type="ECO:0000313" key="8">
    <source>
        <dbReference type="Proteomes" id="UP000219042"/>
    </source>
</evidence>
<dbReference type="InterPro" id="IPR015424">
    <property type="entry name" value="PyrdxlP-dep_Trfase"/>
</dbReference>
<sequence length="419" mass="45000">MDSKHSALNARKQQATPKGVGVMCQWYAEKAENATIWDAEGNKFIDFTGGIAVLNTGHRHPKIIAAVTEQLSKFTHTAYQVVPYESYVALAERINERAPIAGPAKTTFFSTGAEAVENAVKIARSYTGRHGIITFGNGFHGRSFMTMAMTGKTAPYKRDFGVMPAGVFHARYPVPSKGISVDDAIESIENIFAEDVAAHDVAAIVLEPVQGEGGFNVVPAEFLKRLRELCDQHGILIVADEVQSGFARTGQLFAMNYYETKADLITMAKSLGGGFPISGVVGRAEVMDAPNPGGLGGTYAGNPVAVAAAHAVIDVIEGEKLCDRANTLGAELVAVLEHIQQKTVNVVADIRALGSMVAIELETAEQAKAVQNYAMQNGLLILTCGKYGNVIRFLYPLTIPVEQFREGLDILKQGFAKLP</sequence>
<evidence type="ECO:0000256" key="5">
    <source>
        <dbReference type="ARBA" id="ARBA00022898"/>
    </source>
</evidence>
<dbReference type="Gene3D" id="3.40.640.10">
    <property type="entry name" value="Type I PLP-dependent aspartate aminotransferase-like (Major domain)"/>
    <property type="match status" value="1"/>
</dbReference>
<dbReference type="SUPFAM" id="SSF53383">
    <property type="entry name" value="PLP-dependent transferases"/>
    <property type="match status" value="1"/>
</dbReference>
<dbReference type="Gene3D" id="3.90.1150.10">
    <property type="entry name" value="Aspartate Aminotransferase, domain 1"/>
    <property type="match status" value="1"/>
</dbReference>
<name>A0A240ED96_9GAMM</name>